<dbReference type="Pfam" id="PF22486">
    <property type="entry name" value="MATH_2"/>
    <property type="match status" value="1"/>
</dbReference>
<dbReference type="GO" id="GO:0016567">
    <property type="term" value="P:protein ubiquitination"/>
    <property type="evidence" value="ECO:0007669"/>
    <property type="project" value="InterPro"/>
</dbReference>
<dbReference type="AlphaFoldDB" id="A0A392LZW2"/>
<dbReference type="EMBL" id="LXQA010001164">
    <property type="protein sequence ID" value="MCH80531.1"/>
    <property type="molecule type" value="Genomic_DNA"/>
</dbReference>
<name>A0A392LZW2_9FABA</name>
<gene>
    <name evidence="2" type="ORF">A2U01_0001300</name>
</gene>
<dbReference type="InterPro" id="IPR002083">
    <property type="entry name" value="MATH/TRAF_dom"/>
</dbReference>
<comment type="caution">
    <text evidence="2">The sequence shown here is derived from an EMBL/GenBank/DDBJ whole genome shotgun (WGS) entry which is preliminary data.</text>
</comment>
<proteinExistence type="predicted"/>
<sequence length="125" mass="13556">MDKVVGESTPSSIPETVKVSQEFKITSYSSLKGIGSGKYIAPEPLSVDGHDFAVYFYPDGKNGDDNGAYLSLFIVLVSEGSKNVKALFELGILDQSGSQNHIVHSQFRTVPKCGPYMLKCSGSMW</sequence>
<dbReference type="Gene3D" id="2.60.210.10">
    <property type="entry name" value="Apoptosis, Tumor Necrosis Factor Receptor Associated Protein 2, Chain A"/>
    <property type="match status" value="1"/>
</dbReference>
<dbReference type="Proteomes" id="UP000265520">
    <property type="component" value="Unassembled WGS sequence"/>
</dbReference>
<dbReference type="CDD" id="cd00121">
    <property type="entry name" value="MATH"/>
    <property type="match status" value="1"/>
</dbReference>
<protein>
    <submittedName>
        <fullName evidence="2">BTB/POZ and MATH domain-containing protein 2-like</fullName>
    </submittedName>
</protein>
<dbReference type="PROSITE" id="PS50144">
    <property type="entry name" value="MATH"/>
    <property type="match status" value="1"/>
</dbReference>
<accession>A0A392LZW2</accession>
<organism evidence="2 3">
    <name type="scientific">Trifolium medium</name>
    <dbReference type="NCBI Taxonomy" id="97028"/>
    <lineage>
        <taxon>Eukaryota</taxon>
        <taxon>Viridiplantae</taxon>
        <taxon>Streptophyta</taxon>
        <taxon>Embryophyta</taxon>
        <taxon>Tracheophyta</taxon>
        <taxon>Spermatophyta</taxon>
        <taxon>Magnoliopsida</taxon>
        <taxon>eudicotyledons</taxon>
        <taxon>Gunneridae</taxon>
        <taxon>Pentapetalae</taxon>
        <taxon>rosids</taxon>
        <taxon>fabids</taxon>
        <taxon>Fabales</taxon>
        <taxon>Fabaceae</taxon>
        <taxon>Papilionoideae</taxon>
        <taxon>50 kb inversion clade</taxon>
        <taxon>NPAAA clade</taxon>
        <taxon>Hologalegina</taxon>
        <taxon>IRL clade</taxon>
        <taxon>Trifolieae</taxon>
        <taxon>Trifolium</taxon>
    </lineage>
</organism>
<dbReference type="SUPFAM" id="SSF49599">
    <property type="entry name" value="TRAF domain-like"/>
    <property type="match status" value="1"/>
</dbReference>
<evidence type="ECO:0000313" key="2">
    <source>
        <dbReference type="EMBL" id="MCH80531.1"/>
    </source>
</evidence>
<keyword evidence="3" id="KW-1185">Reference proteome</keyword>
<dbReference type="InterPro" id="IPR045005">
    <property type="entry name" value="BPM1-6"/>
</dbReference>
<evidence type="ECO:0000313" key="3">
    <source>
        <dbReference type="Proteomes" id="UP000265520"/>
    </source>
</evidence>
<reference evidence="2 3" key="1">
    <citation type="journal article" date="2018" name="Front. Plant Sci.">
        <title>Red Clover (Trifolium pratense) and Zigzag Clover (T. medium) - A Picture of Genomic Similarities and Differences.</title>
        <authorList>
            <person name="Dluhosova J."/>
            <person name="Istvanek J."/>
            <person name="Nedelnik J."/>
            <person name="Repkova J."/>
        </authorList>
    </citation>
    <scope>NUCLEOTIDE SEQUENCE [LARGE SCALE GENOMIC DNA]</scope>
    <source>
        <strain evidence="3">cv. 10/8</strain>
        <tissue evidence="2">Leaf</tissue>
    </source>
</reference>
<dbReference type="PANTHER" id="PTHR26379:SF187">
    <property type="entry name" value="OS07G0655300 PROTEIN"/>
    <property type="match status" value="1"/>
</dbReference>
<feature type="domain" description="MATH" evidence="1">
    <location>
        <begin position="18"/>
        <end position="125"/>
    </location>
</feature>
<dbReference type="InterPro" id="IPR008974">
    <property type="entry name" value="TRAF-like"/>
</dbReference>
<dbReference type="PANTHER" id="PTHR26379">
    <property type="entry name" value="BTB/POZ AND MATH DOMAIN-CONTAINING PROTEIN 1"/>
    <property type="match status" value="1"/>
</dbReference>
<evidence type="ECO:0000259" key="1">
    <source>
        <dbReference type="PROSITE" id="PS50144"/>
    </source>
</evidence>